<keyword evidence="13" id="KW-1185">Reference proteome</keyword>
<dbReference type="GO" id="GO:0005789">
    <property type="term" value="C:endoplasmic reticulum membrane"/>
    <property type="evidence" value="ECO:0007669"/>
    <property type="project" value="UniProtKB-SubCell"/>
</dbReference>
<dbReference type="Proteomes" id="UP001329430">
    <property type="component" value="Chromosome 4"/>
</dbReference>
<keyword evidence="5" id="KW-0547">Nucleotide-binding</keyword>
<dbReference type="InterPro" id="IPR024156">
    <property type="entry name" value="Small_GTPase_ARF"/>
</dbReference>
<keyword evidence="6" id="KW-0256">Endoplasmic reticulum</keyword>
<protein>
    <recommendedName>
        <fullName evidence="3">Signal recognition particle receptor subunit beta</fullName>
    </recommendedName>
</protein>
<organism evidence="12 13">
    <name type="scientific">Pyrocoelia pectoralis</name>
    <dbReference type="NCBI Taxonomy" id="417401"/>
    <lineage>
        <taxon>Eukaryota</taxon>
        <taxon>Metazoa</taxon>
        <taxon>Ecdysozoa</taxon>
        <taxon>Arthropoda</taxon>
        <taxon>Hexapoda</taxon>
        <taxon>Insecta</taxon>
        <taxon>Pterygota</taxon>
        <taxon>Neoptera</taxon>
        <taxon>Endopterygota</taxon>
        <taxon>Coleoptera</taxon>
        <taxon>Polyphaga</taxon>
        <taxon>Elateriformia</taxon>
        <taxon>Elateroidea</taxon>
        <taxon>Lampyridae</taxon>
        <taxon>Lampyrinae</taxon>
        <taxon>Pyrocoelia</taxon>
    </lineage>
</organism>
<dbReference type="PROSITE" id="PS51257">
    <property type="entry name" value="PROKAR_LIPOPROTEIN"/>
    <property type="match status" value="1"/>
</dbReference>
<feature type="transmembrane region" description="Helical" evidence="11">
    <location>
        <begin position="12"/>
        <end position="34"/>
    </location>
</feature>
<evidence type="ECO:0000256" key="5">
    <source>
        <dbReference type="ARBA" id="ARBA00022741"/>
    </source>
</evidence>
<keyword evidence="4 11" id="KW-0812">Transmembrane</keyword>
<keyword evidence="9 11" id="KW-0472">Membrane</keyword>
<dbReference type="GO" id="GO:0005525">
    <property type="term" value="F:GTP binding"/>
    <property type="evidence" value="ECO:0007669"/>
    <property type="project" value="UniProtKB-KW"/>
</dbReference>
<evidence type="ECO:0000313" key="12">
    <source>
        <dbReference type="EMBL" id="KAK5645382.1"/>
    </source>
</evidence>
<accession>A0AAN7ZJV6</accession>
<evidence type="ECO:0000256" key="7">
    <source>
        <dbReference type="ARBA" id="ARBA00022989"/>
    </source>
</evidence>
<evidence type="ECO:0000256" key="10">
    <source>
        <dbReference type="ARBA" id="ARBA00023170"/>
    </source>
</evidence>
<comment type="subcellular location">
    <subcellularLocation>
        <location evidence="1">Endoplasmic reticulum membrane</location>
        <topology evidence="1">Single-pass membrane protein</topology>
    </subcellularLocation>
</comment>
<keyword evidence="8" id="KW-0342">GTP-binding</keyword>
<dbReference type="AlphaFoldDB" id="A0AAN7ZJV6"/>
<dbReference type="PANTHER" id="PTHR11711">
    <property type="entry name" value="ADP RIBOSYLATION FACTOR-RELATED"/>
    <property type="match status" value="1"/>
</dbReference>
<evidence type="ECO:0000256" key="4">
    <source>
        <dbReference type="ARBA" id="ARBA00022692"/>
    </source>
</evidence>
<name>A0AAN7ZJV6_9COLE</name>
<sequence>MDSKPDSPVFSYMRSLFTILIVFAVSCLFFLFYFRRKSYKRGVLLTGLCDSGKTLAFSQLVHGKYVSTQTSMKANVGDYVVKNGSVRIIDIPGHERLRDRFLDQYKTTARGVIYMLDSATVQKDVRDTAEYLYNILSECVTLNILSVLIICNKQDLDLSKTSTIIKTMLEKELNAVRLTKASQLESVDPKGQKTKFLGSKGGDFQFSQLPCDVQFVEASISPDRTNTEAIEMWLANICS</sequence>
<evidence type="ECO:0000256" key="9">
    <source>
        <dbReference type="ARBA" id="ARBA00023136"/>
    </source>
</evidence>
<evidence type="ECO:0000256" key="2">
    <source>
        <dbReference type="ARBA" id="ARBA00005619"/>
    </source>
</evidence>
<keyword evidence="7 11" id="KW-1133">Transmembrane helix</keyword>
<evidence type="ECO:0000256" key="6">
    <source>
        <dbReference type="ARBA" id="ARBA00022824"/>
    </source>
</evidence>
<dbReference type="InterPro" id="IPR027417">
    <property type="entry name" value="P-loop_NTPase"/>
</dbReference>
<gene>
    <name evidence="12" type="ORF">RI129_006682</name>
</gene>
<dbReference type="Gene3D" id="3.40.50.300">
    <property type="entry name" value="P-loop containing nucleotide triphosphate hydrolases"/>
    <property type="match status" value="1"/>
</dbReference>
<dbReference type="Pfam" id="PF09439">
    <property type="entry name" value="SRPRB"/>
    <property type="match status" value="1"/>
</dbReference>
<comment type="similarity">
    <text evidence="2">Belongs to the SRP receptor beta subunit family.</text>
</comment>
<evidence type="ECO:0000256" key="3">
    <source>
        <dbReference type="ARBA" id="ARBA00020256"/>
    </source>
</evidence>
<evidence type="ECO:0000313" key="13">
    <source>
        <dbReference type="Proteomes" id="UP001329430"/>
    </source>
</evidence>
<proteinExistence type="inferred from homology"/>
<evidence type="ECO:0000256" key="1">
    <source>
        <dbReference type="ARBA" id="ARBA00004389"/>
    </source>
</evidence>
<evidence type="ECO:0000256" key="11">
    <source>
        <dbReference type="SAM" id="Phobius"/>
    </source>
</evidence>
<keyword evidence="10" id="KW-0675">Receptor</keyword>
<evidence type="ECO:0000256" key="8">
    <source>
        <dbReference type="ARBA" id="ARBA00023134"/>
    </source>
</evidence>
<dbReference type="SUPFAM" id="SSF52540">
    <property type="entry name" value="P-loop containing nucleoside triphosphate hydrolases"/>
    <property type="match status" value="1"/>
</dbReference>
<dbReference type="InterPro" id="IPR019009">
    <property type="entry name" value="SRP_receptor_beta_su"/>
</dbReference>
<dbReference type="EMBL" id="JAVRBK010000004">
    <property type="protein sequence ID" value="KAK5645382.1"/>
    <property type="molecule type" value="Genomic_DNA"/>
</dbReference>
<reference evidence="12 13" key="1">
    <citation type="journal article" date="2024" name="Insects">
        <title>An Improved Chromosome-Level Genome Assembly of the Firefly Pyrocoelia pectoralis.</title>
        <authorList>
            <person name="Fu X."/>
            <person name="Meyer-Rochow V.B."/>
            <person name="Ballantyne L."/>
            <person name="Zhu X."/>
        </authorList>
    </citation>
    <scope>NUCLEOTIDE SEQUENCE [LARGE SCALE GENOMIC DNA]</scope>
    <source>
        <strain evidence="12">XCY_ONT2</strain>
    </source>
</reference>
<comment type="caution">
    <text evidence="12">The sequence shown here is derived from an EMBL/GenBank/DDBJ whole genome shotgun (WGS) entry which is preliminary data.</text>
</comment>
<dbReference type="CDD" id="cd04105">
    <property type="entry name" value="SR_beta"/>
    <property type="match status" value="1"/>
</dbReference>